<evidence type="ECO:0000313" key="1">
    <source>
        <dbReference type="EMBL" id="TDW70804.1"/>
    </source>
</evidence>
<comment type="caution">
    <text evidence="1">The sequence shown here is derived from an EMBL/GenBank/DDBJ whole genome shotgun (WGS) entry which is preliminary data.</text>
</comment>
<evidence type="ECO:0008006" key="3">
    <source>
        <dbReference type="Google" id="ProtNLM"/>
    </source>
</evidence>
<proteinExistence type="predicted"/>
<sequence>MVVVDAANVVGSRPDGWWRDRVGAARRLLVRLAALQERLVDTELVVVLEGAARRAVAGDDAPDTGDVRVVLAPGSGDDTIVRVTAELVGQADRPEVTVVTADRGLRERLEPEAATTGPRWLLDQLDDLPR</sequence>
<name>A0A4R8C5E6_9ACTN</name>
<accession>A0A4R8C5E6</accession>
<organism evidence="1 2">
    <name type="scientific">Kribbella pratensis</name>
    <dbReference type="NCBI Taxonomy" id="2512112"/>
    <lineage>
        <taxon>Bacteria</taxon>
        <taxon>Bacillati</taxon>
        <taxon>Actinomycetota</taxon>
        <taxon>Actinomycetes</taxon>
        <taxon>Propionibacteriales</taxon>
        <taxon>Kribbellaceae</taxon>
        <taxon>Kribbella</taxon>
    </lineage>
</organism>
<reference evidence="1 2" key="1">
    <citation type="submission" date="2019-03" db="EMBL/GenBank/DDBJ databases">
        <title>Genomic Encyclopedia of Type Strains, Phase III (KMG-III): the genomes of soil and plant-associated and newly described type strains.</title>
        <authorList>
            <person name="Whitman W."/>
        </authorList>
    </citation>
    <scope>NUCLEOTIDE SEQUENCE [LARGE SCALE GENOMIC DNA]</scope>
    <source>
        <strain evidence="1 2">VKM Ac-2573</strain>
    </source>
</reference>
<dbReference type="EMBL" id="SODP01000002">
    <property type="protein sequence ID" value="TDW70804.1"/>
    <property type="molecule type" value="Genomic_DNA"/>
</dbReference>
<keyword evidence="2" id="KW-1185">Reference proteome</keyword>
<dbReference type="AlphaFoldDB" id="A0A4R8C5E6"/>
<dbReference type="Proteomes" id="UP000295146">
    <property type="component" value="Unassembled WGS sequence"/>
</dbReference>
<evidence type="ECO:0000313" key="2">
    <source>
        <dbReference type="Proteomes" id="UP000295146"/>
    </source>
</evidence>
<gene>
    <name evidence="1" type="ORF">EV653_4865</name>
</gene>
<protein>
    <recommendedName>
        <fullName evidence="3">YacP-like NYN domain-containing protein</fullName>
    </recommendedName>
</protein>